<evidence type="ECO:0000313" key="8">
    <source>
        <dbReference type="Proteomes" id="UP000694413"/>
    </source>
</evidence>
<comment type="subcellular location">
    <subcellularLocation>
        <location evidence="1">Cell junction</location>
        <location evidence="1">Adherens junction</location>
    </subcellularLocation>
</comment>
<dbReference type="Proteomes" id="UP000694413">
    <property type="component" value="Unassembled WGS sequence"/>
</dbReference>
<dbReference type="InterPro" id="IPR019359">
    <property type="entry name" value="CCDC85"/>
</dbReference>
<feature type="coiled-coil region" evidence="5">
    <location>
        <begin position="470"/>
        <end position="497"/>
    </location>
</feature>
<proteinExistence type="inferred from homology"/>
<reference evidence="7" key="1">
    <citation type="submission" date="2025-08" db="UniProtKB">
        <authorList>
            <consortium name="Ensembl"/>
        </authorList>
    </citation>
    <scope>IDENTIFICATION</scope>
</reference>
<gene>
    <name evidence="7" type="primary">CCDC85A</name>
</gene>
<feature type="compositionally biased region" description="Low complexity" evidence="6">
    <location>
        <begin position="280"/>
        <end position="291"/>
    </location>
</feature>
<evidence type="ECO:0000256" key="6">
    <source>
        <dbReference type="SAM" id="MobiDB-lite"/>
    </source>
</evidence>
<reference evidence="7" key="2">
    <citation type="submission" date="2025-09" db="UniProtKB">
        <authorList>
            <consortium name="Ensembl"/>
        </authorList>
    </citation>
    <scope>IDENTIFICATION</scope>
</reference>
<feature type="coiled-coil region" evidence="5">
    <location>
        <begin position="122"/>
        <end position="181"/>
    </location>
</feature>
<dbReference type="Pfam" id="PF10226">
    <property type="entry name" value="CCDC85"/>
    <property type="match status" value="1"/>
</dbReference>
<evidence type="ECO:0000256" key="5">
    <source>
        <dbReference type="SAM" id="Coils"/>
    </source>
</evidence>
<sequence>MRVTCRAAGGAAGCLCASIRRGAAVTGWESRGAAAGSAAWGQKRSPSFPPAQRWSRGHPAGSGLALSPGGGGGAAPGARGGSASAPGCRAATMSKVAAESCGAAPAEDLSKVSDEELLKWSKEELIRSLRRAEAEKMSAMLDHSNLIREVNRRLQLHLGEIRGLKDINQKLQEDNQELRDLCCFLDDDRQKGKRVSREWQRLGRYSASVMHKEVALYLQKLKELEVRQEEVVKENLELKELCVLLDEEKSGGAGSRSSIDSQISLCQLTAASAYIRDVGDGSSTSSTGSTDSPDHHKHHPSTSPEHLQKPRGEGSPEHQKHRSISPEHLQKPRGSGSPDHHLKGPSPEHHKTIVKVPEPQKHSSSSPETIPKHVLSSSPEHFQKQRPGGSPEHQKHSGGSPDHLQKHTPSGSTEHLHKVRGTSPEHLKQHYGGSPEHLKHLSGGSREGTLRRQVTDELSPHHRSLYNGMNESTLSYVRQLEARVRQLEEENRMLPQDALRMPGGAEGSHCSANEPANVTAHGSASQQSDSVVNALKVVWRKLGDAAGSCPGIRQHLSGNQYKGPM</sequence>
<evidence type="ECO:0000256" key="1">
    <source>
        <dbReference type="ARBA" id="ARBA00004536"/>
    </source>
</evidence>
<dbReference type="Ensembl" id="ENSZALT00000015771.1">
    <property type="protein sequence ID" value="ENSZALP00000011413.1"/>
    <property type="gene ID" value="ENSZALG00000009633.1"/>
</dbReference>
<feature type="compositionally biased region" description="Basic and acidic residues" evidence="6">
    <location>
        <begin position="306"/>
        <end position="330"/>
    </location>
</feature>
<accession>A0A8D2MP32</accession>
<dbReference type="AlphaFoldDB" id="A0A8D2MP32"/>
<organism evidence="7 8">
    <name type="scientific">Zonotrichia albicollis</name>
    <name type="common">White-throated sparrow</name>
    <name type="synonym">Fringilla albicollis</name>
    <dbReference type="NCBI Taxonomy" id="44394"/>
    <lineage>
        <taxon>Eukaryota</taxon>
        <taxon>Metazoa</taxon>
        <taxon>Chordata</taxon>
        <taxon>Craniata</taxon>
        <taxon>Vertebrata</taxon>
        <taxon>Euteleostomi</taxon>
        <taxon>Archelosauria</taxon>
        <taxon>Archosauria</taxon>
        <taxon>Dinosauria</taxon>
        <taxon>Saurischia</taxon>
        <taxon>Theropoda</taxon>
        <taxon>Coelurosauria</taxon>
        <taxon>Aves</taxon>
        <taxon>Neognathae</taxon>
        <taxon>Neoaves</taxon>
        <taxon>Telluraves</taxon>
        <taxon>Australaves</taxon>
        <taxon>Passeriformes</taxon>
        <taxon>Passerellidae</taxon>
        <taxon>Zonotrichia</taxon>
    </lineage>
</organism>
<evidence type="ECO:0000256" key="3">
    <source>
        <dbReference type="ARBA" id="ARBA00022949"/>
    </source>
</evidence>
<name>A0A8D2MP32_ZONAL</name>
<feature type="compositionally biased region" description="Basic and acidic residues" evidence="6">
    <location>
        <begin position="338"/>
        <end position="351"/>
    </location>
</feature>
<keyword evidence="4 5" id="KW-0175">Coiled coil</keyword>
<evidence type="ECO:0000313" key="7">
    <source>
        <dbReference type="Ensembl" id="ENSZALP00000011413.1"/>
    </source>
</evidence>
<keyword evidence="3" id="KW-0965">Cell junction</keyword>
<keyword evidence="8" id="KW-1185">Reference proteome</keyword>
<comment type="similarity">
    <text evidence="2">Belongs to the CCDC85 family.</text>
</comment>
<feature type="coiled-coil region" evidence="5">
    <location>
        <begin position="214"/>
        <end position="241"/>
    </location>
</feature>
<evidence type="ECO:0000256" key="4">
    <source>
        <dbReference type="ARBA" id="ARBA00023054"/>
    </source>
</evidence>
<evidence type="ECO:0000256" key="2">
    <source>
        <dbReference type="ARBA" id="ARBA00009052"/>
    </source>
</evidence>
<feature type="compositionally biased region" description="Gly residues" evidence="6">
    <location>
        <begin position="68"/>
        <end position="80"/>
    </location>
</feature>
<dbReference type="GO" id="GO:0005912">
    <property type="term" value="C:adherens junction"/>
    <property type="evidence" value="ECO:0007669"/>
    <property type="project" value="UniProtKB-SubCell"/>
</dbReference>
<feature type="region of interest" description="Disordered" evidence="6">
    <location>
        <begin position="279"/>
        <end position="449"/>
    </location>
</feature>
<feature type="region of interest" description="Disordered" evidence="6">
    <location>
        <begin position="35"/>
        <end position="86"/>
    </location>
</feature>
<dbReference type="PANTHER" id="PTHR13546">
    <property type="entry name" value="RE60986P"/>
    <property type="match status" value="1"/>
</dbReference>
<dbReference type="PANTHER" id="PTHR13546:SF13">
    <property type="entry name" value="COILED-COIL DOMAIN-CONTAINING PROTEIN 85A"/>
    <property type="match status" value="1"/>
</dbReference>
<protein>
    <submittedName>
        <fullName evidence="7">Coiled-coil domain containing 85A</fullName>
    </submittedName>
</protein>